<protein>
    <submittedName>
        <fullName evidence="1">Uncharacterized protein</fullName>
    </submittedName>
</protein>
<dbReference type="EMBL" id="DTEI01000085">
    <property type="protein sequence ID" value="HGU15990.1"/>
    <property type="molecule type" value="Genomic_DNA"/>
</dbReference>
<accession>A0A7V4JQQ6</accession>
<comment type="caution">
    <text evidence="1">The sequence shown here is derived from an EMBL/GenBank/DDBJ whole genome shotgun (WGS) entry which is preliminary data.</text>
</comment>
<gene>
    <name evidence="1" type="ORF">ENU91_04980</name>
</gene>
<sequence length="283" mass="32860">MPLRVSIEVDFRNNIPETKENNNLLSLTLMPRKDLKESPVGQQISSTSEQIVSKEEEIKSKLREGRTIKIEELQPVSPTLKVIYPNGGEKFTIAVDNVNIQWDYNGPPTVFKITIKSSKGQQILLTYLSSGYKDTQHKFDYTIPPGRYKLEIVSEDGKIKDESDDWFQIVPAEVDFGFVRFATQVQNHPNRPGVRQIRFMVANRGTKTLRYLFFKWIILTQGNVYLEEHSAGFDTVYPNTNYYTNWIDIPKGCKIRIFLDPDNSQQEPEVLRDDNYMEHEFQN</sequence>
<dbReference type="AlphaFoldDB" id="A0A7V4JQQ6"/>
<name>A0A7V4JQQ6_9BACT</name>
<evidence type="ECO:0000313" key="1">
    <source>
        <dbReference type="EMBL" id="HGU15990.1"/>
    </source>
</evidence>
<organism evidence="1">
    <name type="scientific">Thermodesulfobacterium geofontis</name>
    <dbReference type="NCBI Taxonomy" id="1295609"/>
    <lineage>
        <taxon>Bacteria</taxon>
        <taxon>Pseudomonadati</taxon>
        <taxon>Thermodesulfobacteriota</taxon>
        <taxon>Thermodesulfobacteria</taxon>
        <taxon>Thermodesulfobacteriales</taxon>
        <taxon>Thermodesulfobacteriaceae</taxon>
        <taxon>Thermodesulfobacterium</taxon>
    </lineage>
</organism>
<reference evidence="1" key="1">
    <citation type="journal article" date="2020" name="mSystems">
        <title>Genome- and Community-Level Interaction Insights into Carbon Utilization and Element Cycling Functions of Hydrothermarchaeota in Hydrothermal Sediment.</title>
        <authorList>
            <person name="Zhou Z."/>
            <person name="Liu Y."/>
            <person name="Xu W."/>
            <person name="Pan J."/>
            <person name="Luo Z.H."/>
            <person name="Li M."/>
        </authorList>
    </citation>
    <scope>NUCLEOTIDE SEQUENCE [LARGE SCALE GENOMIC DNA]</scope>
    <source>
        <strain evidence="1">SpSt-711</strain>
    </source>
</reference>
<proteinExistence type="predicted"/>